<dbReference type="EMBL" id="WNWS01000202">
    <property type="protein sequence ID" value="KAE9975107.1"/>
    <property type="molecule type" value="Genomic_DNA"/>
</dbReference>
<evidence type="ECO:0000313" key="2">
    <source>
        <dbReference type="Proteomes" id="UP000447873"/>
    </source>
</evidence>
<evidence type="ECO:0000313" key="1">
    <source>
        <dbReference type="EMBL" id="KAE9975107.1"/>
    </source>
</evidence>
<proteinExistence type="predicted"/>
<name>A0A8H3UQA3_VENIN</name>
<comment type="caution">
    <text evidence="1">The sequence shown here is derived from an EMBL/GenBank/DDBJ whole genome shotgun (WGS) entry which is preliminary data.</text>
</comment>
<accession>A0A8H3UQA3</accession>
<sequence length="421" mass="47907">MAPALDRLSLDILFEITDHLQEFDTTSGERWHCLTPESRTNILNARAVCRGFRDTLWLAYSNALAEKSFYLVRPDLDIIHNLTKHPVLRHLTKKITFGGECFSKSGLDLIDHVIDTHPVTLLGGDHTDESWQLGLAYLADSNLSQVAKARDSYSKALQEQEASWQSGKTLEYLKSCLTALPQLQSCPALAHVRVASQEWQDLRRISEALGAFEGLVDFRLSSLCNISLPRLLPKLCRDEQYHADAPVESEPGLRECLQNAPGLKTLDVAIKCSNEVAYNSKILAQISVNPPSFRLEHLVLERATMTVDNLMALLRPHLPTLRTLILIYPWLRPGKWESFLKALKRQGVYLDYLELYKPSQGAIQYYDNMDWIDTKWMAAVSKESKLVKFQGEFDEISGEWLGGCETWAETWDNTYPRQGRR</sequence>
<dbReference type="Proteomes" id="UP000447873">
    <property type="component" value="Unassembled WGS sequence"/>
</dbReference>
<protein>
    <submittedName>
        <fullName evidence="1">Uncharacterized protein</fullName>
    </submittedName>
</protein>
<dbReference type="InterPro" id="IPR032675">
    <property type="entry name" value="LRR_dom_sf"/>
</dbReference>
<reference evidence="1 2" key="1">
    <citation type="submission" date="2018-12" db="EMBL/GenBank/DDBJ databases">
        <title>Venturia inaequalis Genome Resource.</title>
        <authorList>
            <person name="Lichtner F.J."/>
        </authorList>
    </citation>
    <scope>NUCLEOTIDE SEQUENCE [LARGE SCALE GENOMIC DNA]</scope>
    <source>
        <strain evidence="1 2">120213</strain>
    </source>
</reference>
<dbReference type="Gene3D" id="3.80.10.10">
    <property type="entry name" value="Ribonuclease Inhibitor"/>
    <property type="match status" value="1"/>
</dbReference>
<dbReference type="AlphaFoldDB" id="A0A8H3UQA3"/>
<organism evidence="1 2">
    <name type="scientific">Venturia inaequalis</name>
    <name type="common">Apple scab fungus</name>
    <dbReference type="NCBI Taxonomy" id="5025"/>
    <lineage>
        <taxon>Eukaryota</taxon>
        <taxon>Fungi</taxon>
        <taxon>Dikarya</taxon>
        <taxon>Ascomycota</taxon>
        <taxon>Pezizomycotina</taxon>
        <taxon>Dothideomycetes</taxon>
        <taxon>Pleosporomycetidae</taxon>
        <taxon>Venturiales</taxon>
        <taxon>Venturiaceae</taxon>
        <taxon>Venturia</taxon>
    </lineage>
</organism>
<gene>
    <name evidence="1" type="ORF">EG328_003462</name>
</gene>